<keyword evidence="8" id="KW-1185">Reference proteome</keyword>
<dbReference type="OrthoDB" id="2874181at2"/>
<dbReference type="SUPFAM" id="SSF48056">
    <property type="entry name" value="Di-copper centre-containing domain"/>
    <property type="match status" value="1"/>
</dbReference>
<dbReference type="GO" id="GO:0016491">
    <property type="term" value="F:oxidoreductase activity"/>
    <property type="evidence" value="ECO:0007669"/>
    <property type="project" value="InterPro"/>
</dbReference>
<evidence type="ECO:0000259" key="5">
    <source>
        <dbReference type="PROSITE" id="PS00497"/>
    </source>
</evidence>
<dbReference type="PROSITE" id="PS00498">
    <property type="entry name" value="TYROSINASE_2"/>
    <property type="match status" value="1"/>
</dbReference>
<dbReference type="PANTHER" id="PTHR11474:SF126">
    <property type="entry name" value="TYROSINASE-LIKE PROTEIN TYR-1-RELATED"/>
    <property type="match status" value="1"/>
</dbReference>
<accession>A0A1W6SPU4</accession>
<dbReference type="Pfam" id="PF00264">
    <property type="entry name" value="Tyrosinase"/>
    <property type="match status" value="2"/>
</dbReference>
<dbReference type="PROSITE" id="PS00497">
    <property type="entry name" value="TYROSINASE_1"/>
    <property type="match status" value="1"/>
</dbReference>
<feature type="compositionally biased region" description="Basic and acidic residues" evidence="4">
    <location>
        <begin position="18"/>
        <end position="27"/>
    </location>
</feature>
<gene>
    <name evidence="7" type="ORF">EBAPG3_008435</name>
</gene>
<evidence type="ECO:0000259" key="6">
    <source>
        <dbReference type="PROSITE" id="PS00498"/>
    </source>
</evidence>
<dbReference type="GO" id="GO:0046872">
    <property type="term" value="F:metal ion binding"/>
    <property type="evidence" value="ECO:0007669"/>
    <property type="project" value="UniProtKB-KW"/>
</dbReference>
<dbReference type="RefSeq" id="WP_004181204.1">
    <property type="nucleotide sequence ID" value="NZ_CP021106.3"/>
</dbReference>
<dbReference type="eggNOG" id="COG2304">
    <property type="taxonomic scope" value="Bacteria"/>
</dbReference>
<proteinExistence type="inferred from homology"/>
<evidence type="ECO:0000256" key="2">
    <source>
        <dbReference type="ARBA" id="ARBA00022723"/>
    </source>
</evidence>
<evidence type="ECO:0000313" key="8">
    <source>
        <dbReference type="Proteomes" id="UP000012179"/>
    </source>
</evidence>
<keyword evidence="3" id="KW-0186">Copper</keyword>
<feature type="domain" description="Tyrosinase copper-binding" evidence="6">
    <location>
        <begin position="245"/>
        <end position="256"/>
    </location>
</feature>
<dbReference type="InterPro" id="IPR008922">
    <property type="entry name" value="Di-copper_centre_dom_sf"/>
</dbReference>
<dbReference type="PANTHER" id="PTHR11474">
    <property type="entry name" value="TYROSINASE FAMILY MEMBER"/>
    <property type="match status" value="1"/>
</dbReference>
<organism evidence="7 8">
    <name type="scientific">Nitrosospira lacus</name>
    <dbReference type="NCBI Taxonomy" id="1288494"/>
    <lineage>
        <taxon>Bacteria</taxon>
        <taxon>Pseudomonadati</taxon>
        <taxon>Pseudomonadota</taxon>
        <taxon>Betaproteobacteria</taxon>
        <taxon>Nitrosomonadales</taxon>
        <taxon>Nitrosomonadaceae</taxon>
        <taxon>Nitrosospira</taxon>
    </lineage>
</organism>
<dbReference type="AlphaFoldDB" id="A0A1W6SPU4"/>
<evidence type="ECO:0000313" key="7">
    <source>
        <dbReference type="EMBL" id="ARO87792.1"/>
    </source>
</evidence>
<dbReference type="EMBL" id="CP021106">
    <property type="protein sequence ID" value="ARO87792.1"/>
    <property type="molecule type" value="Genomic_DNA"/>
</dbReference>
<protein>
    <recommendedName>
        <fullName evidence="5 6">Tyrosinase copper-binding domain-containing protein</fullName>
    </recommendedName>
</protein>
<evidence type="ECO:0000256" key="1">
    <source>
        <dbReference type="ARBA" id="ARBA00009928"/>
    </source>
</evidence>
<feature type="domain" description="Tyrosinase copper-binding" evidence="5">
    <location>
        <begin position="129"/>
        <end position="146"/>
    </location>
</feature>
<evidence type="ECO:0000256" key="3">
    <source>
        <dbReference type="ARBA" id="ARBA00023008"/>
    </source>
</evidence>
<keyword evidence="2" id="KW-0479">Metal-binding</keyword>
<sequence>MTACKHDEPYLNPDYEGDAGHEHDHTAPPDNPRYPDSRIYGKYASKEPPRYVPHPYEHICFKPRKEDYKPPMPCDGDEGNGDGLCLRRNQRSLTVDQQNRFLNAFTQINAVNALGPLVDIHSNAIHQMHSNPRFLPWHRIYLIRMEELLKMVDPTVCIPYWKSSEDQSFPSWLAGFTPTVNLMNGPHTVTRNIGAFATLPTMADVTAVMGNGTYNSFASALEGIHNSGHVWVGGSMGGIPTAPTDPVFWMHHAEIDRIWAEWQAANPGQNPGLAGAAAIMDPWTEDEAATRDIAALGYTYV</sequence>
<dbReference type="Gene3D" id="1.10.1280.10">
    <property type="entry name" value="Di-copper center containing domain from catechol oxidase"/>
    <property type="match status" value="2"/>
</dbReference>
<dbReference type="SMR" id="A0A1W6SPU4"/>
<dbReference type="KEGG" id="nlc:EBAPG3_008435"/>
<evidence type="ECO:0000256" key="4">
    <source>
        <dbReference type="SAM" id="MobiDB-lite"/>
    </source>
</evidence>
<dbReference type="InterPro" id="IPR050316">
    <property type="entry name" value="Tyrosinase/Hemocyanin"/>
</dbReference>
<feature type="region of interest" description="Disordered" evidence="4">
    <location>
        <begin position="1"/>
        <end position="46"/>
    </location>
</feature>
<reference evidence="7 8" key="1">
    <citation type="journal article" date="2015" name="Int. J. Syst. Evol. Microbiol.">
        <title>Nitrosospira lacus sp. nov., a psychrotolerant, ammonia-oxidizing bacterium from sandy lake sediment.</title>
        <authorList>
            <person name="Urakawa H."/>
            <person name="Garcia J.C."/>
            <person name="Nielsen J.L."/>
            <person name="Le V.Q."/>
            <person name="Kozlowski J.A."/>
            <person name="Stein L.Y."/>
            <person name="Lim C.K."/>
            <person name="Pommerening-Roser A."/>
            <person name="Martens-Habbena W."/>
            <person name="Stahl D.A."/>
            <person name="Klotz M.G."/>
        </authorList>
    </citation>
    <scope>NUCLEOTIDE SEQUENCE [LARGE SCALE GENOMIC DNA]</scope>
    <source>
        <strain evidence="7 8">APG3</strain>
    </source>
</reference>
<comment type="similarity">
    <text evidence="1">Belongs to the tyrosinase family.</text>
</comment>
<dbReference type="InterPro" id="IPR002227">
    <property type="entry name" value="Tyrosinase_Cu-bd"/>
</dbReference>
<dbReference type="Proteomes" id="UP000012179">
    <property type="component" value="Chromosome"/>
</dbReference>
<name>A0A1W6SPU4_9PROT</name>